<accession>D5EG20</accession>
<evidence type="ECO:0000256" key="1">
    <source>
        <dbReference type="ARBA" id="ARBA00022723"/>
    </source>
</evidence>
<dbReference type="InterPro" id="IPR050659">
    <property type="entry name" value="Peptidase_M24B"/>
</dbReference>
<dbReference type="GO" id="GO:0046872">
    <property type="term" value="F:metal ion binding"/>
    <property type="evidence" value="ECO:0007669"/>
    <property type="project" value="UniProtKB-KW"/>
</dbReference>
<dbReference type="InterPro" id="IPR000994">
    <property type="entry name" value="Pept_M24"/>
</dbReference>
<dbReference type="PANTHER" id="PTHR46112:SF3">
    <property type="entry name" value="AMINOPEPTIDASE YPDF"/>
    <property type="match status" value="1"/>
</dbReference>
<dbReference type="InterPro" id="IPR001714">
    <property type="entry name" value="Pept_M24_MAP"/>
</dbReference>
<dbReference type="GO" id="GO:0004177">
    <property type="term" value="F:aminopeptidase activity"/>
    <property type="evidence" value="ECO:0007669"/>
    <property type="project" value="UniProtKB-ARBA"/>
</dbReference>
<keyword evidence="6" id="KW-1185">Reference proteome</keyword>
<keyword evidence="2" id="KW-0378">Hydrolase</keyword>
<dbReference type="MEROPS" id="M24.008"/>
<dbReference type="InterPro" id="IPR036005">
    <property type="entry name" value="Creatinase/aminopeptidase-like"/>
</dbReference>
<dbReference type="Pfam" id="PF01321">
    <property type="entry name" value="Creatinase_N"/>
    <property type="match status" value="1"/>
</dbReference>
<name>D5EG20_AMICL</name>
<dbReference type="GO" id="GO:0008235">
    <property type="term" value="F:metalloexopeptidase activity"/>
    <property type="evidence" value="ECO:0007669"/>
    <property type="project" value="UniProtKB-ARBA"/>
</dbReference>
<evidence type="ECO:0000259" key="4">
    <source>
        <dbReference type="Pfam" id="PF01321"/>
    </source>
</evidence>
<dbReference type="eggNOG" id="COG0006">
    <property type="taxonomic scope" value="Bacteria"/>
</dbReference>
<dbReference type="InterPro" id="IPR001131">
    <property type="entry name" value="Peptidase_M24B_aminopep-P_CS"/>
</dbReference>
<dbReference type="HOGENOM" id="CLU_017266_4_2_0"/>
<dbReference type="Pfam" id="PF00557">
    <property type="entry name" value="Peptidase_M24"/>
    <property type="match status" value="1"/>
</dbReference>
<evidence type="ECO:0000313" key="5">
    <source>
        <dbReference type="EMBL" id="ADE57502.1"/>
    </source>
</evidence>
<proteinExistence type="predicted"/>
<dbReference type="SUPFAM" id="SSF53092">
    <property type="entry name" value="Creatinase/prolidase N-terminal domain"/>
    <property type="match status" value="1"/>
</dbReference>
<dbReference type="KEGG" id="aco:Amico_1385"/>
<dbReference type="InterPro" id="IPR000587">
    <property type="entry name" value="Creatinase_N"/>
</dbReference>
<keyword evidence="1" id="KW-0479">Metal-binding</keyword>
<evidence type="ECO:0000259" key="3">
    <source>
        <dbReference type="Pfam" id="PF00557"/>
    </source>
</evidence>
<dbReference type="OrthoDB" id="9806388at2"/>
<dbReference type="PANTHER" id="PTHR46112">
    <property type="entry name" value="AMINOPEPTIDASE"/>
    <property type="match status" value="1"/>
</dbReference>
<dbReference type="RefSeq" id="WP_013048765.1">
    <property type="nucleotide sequence ID" value="NC_014011.1"/>
</dbReference>
<gene>
    <name evidence="5" type="ordered locus">Amico_1385</name>
</gene>
<dbReference type="Gene3D" id="3.40.350.10">
    <property type="entry name" value="Creatinase/prolidase N-terminal domain"/>
    <property type="match status" value="1"/>
</dbReference>
<dbReference type="CDD" id="cd01092">
    <property type="entry name" value="APP-like"/>
    <property type="match status" value="1"/>
</dbReference>
<dbReference type="Gene3D" id="3.90.230.10">
    <property type="entry name" value="Creatinase/methionine aminopeptidase superfamily"/>
    <property type="match status" value="1"/>
</dbReference>
<sequence length="368" mass="40459">MRTENILRRTERLRKAFPSLAIDGVVLFVFESANWQSVYYISGFRGSSAGVLITEQETCLITDGRYMTQASEQSPFTLIPQGQRSLVEAMGDLLKQKDCRRVGLEKEKVSAKTFEQIQGFVKDVEWKDASQLLPMLRRAKDSDEADLIKRAGMIASNAYRAVIAKVKEGMTEKEFDALLEYTVKKLGAEGGWGNHGFIVASGPRSALPHGVPTDRSFQKGDWVTVDFGALVGGYLSDITRNFCLGKPDTRAREIEMVLLNAHKEAAIALKPGASGKEIDGIARRIIADGGYGEYFTHGLGHGLGLEIHENPRLSPLSEDFLQVGDVITVEPGIYIPGFGGMRIEDDYLITESGAERLSGNLEQGLILL</sequence>
<protein>
    <submittedName>
        <fullName evidence="5">Peptidase M24</fullName>
    </submittedName>
</protein>
<dbReference type="AlphaFoldDB" id="D5EG20"/>
<dbReference type="SUPFAM" id="SSF55920">
    <property type="entry name" value="Creatinase/aminopeptidase"/>
    <property type="match status" value="1"/>
</dbReference>
<dbReference type="PROSITE" id="PS00491">
    <property type="entry name" value="PROLINE_PEPTIDASE"/>
    <property type="match status" value="1"/>
</dbReference>
<feature type="domain" description="Creatinase N-terminal" evidence="4">
    <location>
        <begin position="9"/>
        <end position="137"/>
    </location>
</feature>
<dbReference type="Proteomes" id="UP000002366">
    <property type="component" value="Chromosome"/>
</dbReference>
<evidence type="ECO:0000313" key="6">
    <source>
        <dbReference type="Proteomes" id="UP000002366"/>
    </source>
</evidence>
<dbReference type="STRING" id="572547.Amico_1385"/>
<evidence type="ECO:0000256" key="2">
    <source>
        <dbReference type="ARBA" id="ARBA00022801"/>
    </source>
</evidence>
<dbReference type="PRINTS" id="PR00599">
    <property type="entry name" value="MAPEPTIDASE"/>
</dbReference>
<dbReference type="InterPro" id="IPR029149">
    <property type="entry name" value="Creatin/AminoP/Spt16_N"/>
</dbReference>
<organism evidence="5 6">
    <name type="scientific">Aminobacterium colombiense (strain DSM 12261 / ALA-1)</name>
    <dbReference type="NCBI Taxonomy" id="572547"/>
    <lineage>
        <taxon>Bacteria</taxon>
        <taxon>Thermotogati</taxon>
        <taxon>Synergistota</taxon>
        <taxon>Synergistia</taxon>
        <taxon>Synergistales</taxon>
        <taxon>Aminobacteriaceae</taxon>
        <taxon>Aminobacterium</taxon>
    </lineage>
</organism>
<feature type="domain" description="Peptidase M24" evidence="3">
    <location>
        <begin position="147"/>
        <end position="351"/>
    </location>
</feature>
<dbReference type="EMBL" id="CP001997">
    <property type="protein sequence ID" value="ADE57502.1"/>
    <property type="molecule type" value="Genomic_DNA"/>
</dbReference>
<reference evidence="5 6" key="1">
    <citation type="journal article" date="2010" name="Stand. Genomic Sci.">
        <title>Complete genome sequence of Aminobacterium colombiense type strain (ALA-1).</title>
        <authorList>
            <person name="Chertkov O."/>
            <person name="Sikorski J."/>
            <person name="Brambilla E."/>
            <person name="Lapidus A."/>
            <person name="Copeland A."/>
            <person name="Glavina Del Rio T."/>
            <person name="Nolan M."/>
            <person name="Lucas S."/>
            <person name="Tice H."/>
            <person name="Cheng J.F."/>
            <person name="Han C."/>
            <person name="Detter J.C."/>
            <person name="Bruce D."/>
            <person name="Tapia R."/>
            <person name="Goodwin L."/>
            <person name="Pitluck S."/>
            <person name="Liolios K."/>
            <person name="Ivanova N."/>
            <person name="Mavromatis K."/>
            <person name="Ovchinnikova G."/>
            <person name="Pati A."/>
            <person name="Chen A."/>
            <person name="Palaniappan K."/>
            <person name="Land M."/>
            <person name="Hauser L."/>
            <person name="Chang Y.J."/>
            <person name="Jeffries C.D."/>
            <person name="Spring S."/>
            <person name="Rohde M."/>
            <person name="Goker M."/>
            <person name="Bristow J."/>
            <person name="Eisen J.A."/>
            <person name="Markowitz V."/>
            <person name="Hugenholtz P."/>
            <person name="Kyrpides N.C."/>
            <person name="Klenk H.P."/>
        </authorList>
    </citation>
    <scope>NUCLEOTIDE SEQUENCE [LARGE SCALE GENOMIC DNA]</scope>
    <source>
        <strain evidence="6">DSM 12261 / ALA-1</strain>
    </source>
</reference>